<keyword evidence="1" id="KW-1133">Transmembrane helix</keyword>
<feature type="transmembrane region" description="Helical" evidence="1">
    <location>
        <begin position="126"/>
        <end position="143"/>
    </location>
</feature>
<evidence type="ECO:0000313" key="5">
    <source>
        <dbReference type="Proteomes" id="UP001264335"/>
    </source>
</evidence>
<dbReference type="Proteomes" id="UP001264335">
    <property type="component" value="Unassembled WGS sequence"/>
</dbReference>
<reference evidence="3 4" key="1">
    <citation type="submission" date="2017-10" db="EMBL/GenBank/DDBJ databases">
        <title>FDA dAtabase for Regulatory Grade micrObial Sequences (FDA-ARGOS): Supporting development and validation of Infectious Disease Dx tests.</title>
        <authorList>
            <person name="Campos J."/>
            <person name="Goldberg B."/>
            <person name="Tallon L.J."/>
            <person name="Sadzewicz L."/>
            <person name="Sengamalay N."/>
            <person name="Ott S."/>
            <person name="Godinez A."/>
            <person name="Nagaraj S."/>
            <person name="Vyas G."/>
            <person name="Aluvathingal J."/>
            <person name="Nadendla S."/>
            <person name="Geyer C."/>
            <person name="Nandy P."/>
            <person name="Hobson J."/>
            <person name="Sichtig H."/>
        </authorList>
    </citation>
    <scope>NUCLEOTIDE SEQUENCE [LARGE SCALE GENOMIC DNA]</scope>
    <source>
        <strain evidence="3 4">FDAARGOS_185</strain>
    </source>
</reference>
<evidence type="ECO:0000313" key="2">
    <source>
        <dbReference type="EMBL" id="MDT2515486.1"/>
    </source>
</evidence>
<protein>
    <recommendedName>
        <fullName evidence="6">PTS cellobiose transporter subunit IIC</fullName>
    </recommendedName>
</protein>
<accession>A0A2N8PZ53</accession>
<gene>
    <name evidence="3" type="ORF">AUF17_00985</name>
    <name evidence="2" type="ORF">P7D79_14770</name>
</gene>
<keyword evidence="1" id="KW-0472">Membrane</keyword>
<name>A0A2N8PZ53_ENTAV</name>
<dbReference type="GeneID" id="69569168"/>
<dbReference type="EMBL" id="PDXQ01000001">
    <property type="protein sequence ID" value="TRZ32729.1"/>
    <property type="molecule type" value="Genomic_DNA"/>
</dbReference>
<evidence type="ECO:0000256" key="1">
    <source>
        <dbReference type="SAM" id="Phobius"/>
    </source>
</evidence>
<feature type="transmembrane region" description="Helical" evidence="1">
    <location>
        <begin position="88"/>
        <end position="106"/>
    </location>
</feature>
<evidence type="ECO:0000313" key="4">
    <source>
        <dbReference type="Proteomes" id="UP000316316"/>
    </source>
</evidence>
<comment type="caution">
    <text evidence="2">The sequence shown here is derived from an EMBL/GenBank/DDBJ whole genome shotgun (WGS) entry which is preliminary data.</text>
</comment>
<feature type="transmembrane region" description="Helical" evidence="1">
    <location>
        <begin position="48"/>
        <end position="67"/>
    </location>
</feature>
<dbReference type="AlphaFoldDB" id="A0A2N8PZ53"/>
<keyword evidence="1" id="KW-0812">Transmembrane</keyword>
<reference evidence="2 5" key="2">
    <citation type="submission" date="2023-03" db="EMBL/GenBank/DDBJ databases">
        <authorList>
            <person name="Shen W."/>
            <person name="Cai J."/>
        </authorList>
    </citation>
    <scope>NUCLEOTIDE SEQUENCE [LARGE SCALE GENOMIC DNA]</scope>
    <source>
        <strain evidence="2 5">Y2</strain>
    </source>
</reference>
<dbReference type="RefSeq" id="WP_016179608.1">
    <property type="nucleotide sequence ID" value="NZ_CAAKOC010000046.1"/>
</dbReference>
<sequence length="169" mass="19538">MDKETVSQLKKETALKNFRYNRFLLLRYLLAGFFFTNLYWLLSLAMSRSAWSLLPLGLIVLSVPAIAEHLRLYGYPSDDVRNQLKWHRLYQMTQGIINLVLLVSVLTNFGFEQVFPFFTNSATSKGFVSCILLVGMLLSGIILKRIQSIYSQKDRHASYITEFSKLNNK</sequence>
<proteinExistence type="predicted"/>
<evidence type="ECO:0000313" key="3">
    <source>
        <dbReference type="EMBL" id="TRZ32729.1"/>
    </source>
</evidence>
<dbReference type="EMBL" id="JARPWY010000045">
    <property type="protein sequence ID" value="MDT2515486.1"/>
    <property type="molecule type" value="Genomic_DNA"/>
</dbReference>
<dbReference type="Proteomes" id="UP000316316">
    <property type="component" value="Unassembled WGS sequence"/>
</dbReference>
<organism evidence="2 5">
    <name type="scientific">Enterococcus avium</name>
    <name type="common">Streptococcus avium</name>
    <dbReference type="NCBI Taxonomy" id="33945"/>
    <lineage>
        <taxon>Bacteria</taxon>
        <taxon>Bacillati</taxon>
        <taxon>Bacillota</taxon>
        <taxon>Bacilli</taxon>
        <taxon>Lactobacillales</taxon>
        <taxon>Enterococcaceae</taxon>
        <taxon>Enterococcus</taxon>
    </lineage>
</organism>
<evidence type="ECO:0008006" key="6">
    <source>
        <dbReference type="Google" id="ProtNLM"/>
    </source>
</evidence>
<feature type="transmembrane region" description="Helical" evidence="1">
    <location>
        <begin position="24"/>
        <end position="42"/>
    </location>
</feature>